<proteinExistence type="predicted"/>
<dbReference type="OrthoDB" id="442869at2759"/>
<name>A0A812VB39_SYMPI</name>
<keyword evidence="4" id="KW-1185">Reference proteome</keyword>
<feature type="transmembrane region" description="Helical" evidence="2">
    <location>
        <begin position="101"/>
        <end position="125"/>
    </location>
</feature>
<keyword evidence="2" id="KW-0472">Membrane</keyword>
<evidence type="ECO:0000313" key="3">
    <source>
        <dbReference type="EMBL" id="CAE7625342.1"/>
    </source>
</evidence>
<dbReference type="AlphaFoldDB" id="A0A812VB39"/>
<evidence type="ECO:0000256" key="2">
    <source>
        <dbReference type="SAM" id="Phobius"/>
    </source>
</evidence>
<feature type="transmembrane region" description="Helical" evidence="2">
    <location>
        <begin position="195"/>
        <end position="214"/>
    </location>
</feature>
<comment type="caution">
    <text evidence="3">The sequence shown here is derived from an EMBL/GenBank/DDBJ whole genome shotgun (WGS) entry which is preliminary data.</text>
</comment>
<feature type="transmembrane region" description="Helical" evidence="2">
    <location>
        <begin position="171"/>
        <end position="189"/>
    </location>
</feature>
<organism evidence="3 4">
    <name type="scientific">Symbiodinium pilosum</name>
    <name type="common">Dinoflagellate</name>
    <dbReference type="NCBI Taxonomy" id="2952"/>
    <lineage>
        <taxon>Eukaryota</taxon>
        <taxon>Sar</taxon>
        <taxon>Alveolata</taxon>
        <taxon>Dinophyceae</taxon>
        <taxon>Suessiales</taxon>
        <taxon>Symbiodiniaceae</taxon>
        <taxon>Symbiodinium</taxon>
    </lineage>
</organism>
<dbReference type="Proteomes" id="UP000649617">
    <property type="component" value="Unassembled WGS sequence"/>
</dbReference>
<gene>
    <name evidence="3" type="ORF">SPIL2461_LOCUS16366</name>
</gene>
<feature type="transmembrane region" description="Helical" evidence="2">
    <location>
        <begin position="145"/>
        <end position="164"/>
    </location>
</feature>
<accession>A0A812VB39</accession>
<protein>
    <submittedName>
        <fullName evidence="3">Uncharacterized protein</fullName>
    </submittedName>
</protein>
<keyword evidence="2" id="KW-1133">Transmembrane helix</keyword>
<sequence>MWLLTVVDSKELRYGMVDKAVSDFEGFVKIAEGAYIWLTEANSIWAFVADEYLEKARAIIDASIDMWRIAMLLSTEGVKVALTATTADGLFGASSLAAGGLTWAGGLGMGAGLVVVIASAPSMLAATSLYKLSSAMENDSLTPQVVALGGAGGVLAGSTAGLLMVSESGTIAGLSASGLLSGLATLGGGSVMTSLAVVGGVATLTAVGVGGVVWRVSRSYVQDRLLHQRSTMIDLAVQYKFESRLEPESPPTGDQAPAVEIPSEER</sequence>
<evidence type="ECO:0000256" key="1">
    <source>
        <dbReference type="SAM" id="MobiDB-lite"/>
    </source>
</evidence>
<keyword evidence="2" id="KW-0812">Transmembrane</keyword>
<reference evidence="3" key="1">
    <citation type="submission" date="2021-02" db="EMBL/GenBank/DDBJ databases">
        <authorList>
            <person name="Dougan E. K."/>
            <person name="Rhodes N."/>
            <person name="Thang M."/>
            <person name="Chan C."/>
        </authorList>
    </citation>
    <scope>NUCLEOTIDE SEQUENCE</scope>
</reference>
<evidence type="ECO:0000313" key="4">
    <source>
        <dbReference type="Proteomes" id="UP000649617"/>
    </source>
</evidence>
<dbReference type="EMBL" id="CAJNIZ010042557">
    <property type="protein sequence ID" value="CAE7625342.1"/>
    <property type="molecule type" value="Genomic_DNA"/>
</dbReference>
<feature type="region of interest" description="Disordered" evidence="1">
    <location>
        <begin position="244"/>
        <end position="266"/>
    </location>
</feature>